<keyword evidence="3" id="KW-1185">Reference proteome</keyword>
<evidence type="ECO:0000313" key="2">
    <source>
        <dbReference type="EMBL" id="EYC12513.1"/>
    </source>
</evidence>
<name>A0A016UD42_9BILA</name>
<feature type="region of interest" description="Disordered" evidence="1">
    <location>
        <begin position="1"/>
        <end position="86"/>
    </location>
</feature>
<feature type="compositionally biased region" description="Low complexity" evidence="1">
    <location>
        <begin position="12"/>
        <end position="27"/>
    </location>
</feature>
<comment type="caution">
    <text evidence="2">The sequence shown here is derived from an EMBL/GenBank/DDBJ whole genome shotgun (WGS) entry which is preliminary data.</text>
</comment>
<proteinExistence type="predicted"/>
<protein>
    <submittedName>
        <fullName evidence="2">Uncharacterized protein</fullName>
    </submittedName>
</protein>
<sequence>MGAVLAVDMSKSKSFLRSSSGPSYPYPRTHTTLMVVPPSRPIGPEEVTSAKKQSSRRRPPLNRSIPPIPESKSNESIMSQASRRSTEKVMFSSWMSATYDRVVRGCDYDSLAIYGCGTLSVVSSASSI</sequence>
<evidence type="ECO:0000313" key="3">
    <source>
        <dbReference type="Proteomes" id="UP000024635"/>
    </source>
</evidence>
<feature type="compositionally biased region" description="Polar residues" evidence="1">
    <location>
        <begin position="74"/>
        <end position="83"/>
    </location>
</feature>
<dbReference type="Proteomes" id="UP000024635">
    <property type="component" value="Unassembled WGS sequence"/>
</dbReference>
<evidence type="ECO:0000256" key="1">
    <source>
        <dbReference type="SAM" id="MobiDB-lite"/>
    </source>
</evidence>
<accession>A0A016UD42</accession>
<organism evidence="2 3">
    <name type="scientific">Ancylostoma ceylanicum</name>
    <dbReference type="NCBI Taxonomy" id="53326"/>
    <lineage>
        <taxon>Eukaryota</taxon>
        <taxon>Metazoa</taxon>
        <taxon>Ecdysozoa</taxon>
        <taxon>Nematoda</taxon>
        <taxon>Chromadorea</taxon>
        <taxon>Rhabditida</taxon>
        <taxon>Rhabditina</taxon>
        <taxon>Rhabditomorpha</taxon>
        <taxon>Strongyloidea</taxon>
        <taxon>Ancylostomatidae</taxon>
        <taxon>Ancylostomatinae</taxon>
        <taxon>Ancylostoma</taxon>
    </lineage>
</organism>
<dbReference type="AlphaFoldDB" id="A0A016UD42"/>
<dbReference type="EMBL" id="JARK01001383">
    <property type="protein sequence ID" value="EYC12513.1"/>
    <property type="molecule type" value="Genomic_DNA"/>
</dbReference>
<gene>
    <name evidence="2" type="primary">Acey_s0047.g1523</name>
    <name evidence="2" type="ORF">Y032_0047g1523</name>
</gene>
<dbReference type="OrthoDB" id="5842556at2759"/>
<reference evidence="3" key="1">
    <citation type="journal article" date="2015" name="Nat. Genet.">
        <title>The genome and transcriptome of the zoonotic hookworm Ancylostoma ceylanicum identify infection-specific gene families.</title>
        <authorList>
            <person name="Schwarz E.M."/>
            <person name="Hu Y."/>
            <person name="Antoshechkin I."/>
            <person name="Miller M.M."/>
            <person name="Sternberg P.W."/>
            <person name="Aroian R.V."/>
        </authorList>
    </citation>
    <scope>NUCLEOTIDE SEQUENCE</scope>
    <source>
        <strain evidence="3">HY135</strain>
    </source>
</reference>